<proteinExistence type="predicted"/>
<evidence type="ECO:0000256" key="1">
    <source>
        <dbReference type="SAM" id="Phobius"/>
    </source>
</evidence>
<dbReference type="InterPro" id="IPR048389">
    <property type="entry name" value="YciQ-like_C"/>
</dbReference>
<keyword evidence="1" id="KW-1133">Transmembrane helix</keyword>
<dbReference type="Proteomes" id="UP000217986">
    <property type="component" value="Unassembled WGS sequence"/>
</dbReference>
<keyword evidence="5" id="KW-1185">Reference proteome</keyword>
<dbReference type="Pfam" id="PF09972">
    <property type="entry name" value="DUF2207"/>
    <property type="match status" value="1"/>
</dbReference>
<dbReference type="EMBL" id="MVOG01000005">
    <property type="protein sequence ID" value="PAU69806.1"/>
    <property type="molecule type" value="Genomic_DNA"/>
</dbReference>
<name>A0A2A2ELM1_9BIFI</name>
<gene>
    <name evidence="4" type="ORF">B1400_0341</name>
</gene>
<evidence type="ECO:0008006" key="6">
    <source>
        <dbReference type="Google" id="ProtNLM"/>
    </source>
</evidence>
<sequence length="741" mass="80667">MSSSTHSRRSCKHNLLLAVVTTILTALLLGFAGTVILAGIANSGRDARMAYRTLDYDVTVQDDGSLRIVETVDVRLDKQKNHKPWRQIYQRYTLDSNQLTGISGISVEHLDTGDIYTQGDIVQPKDVRRAHGWNSEHAGTWYIANVENPKSKQSPLTGYTSIAPTDNVADPHRQTVEIGWNIPETKRASSMRFRVEMTFDNVATSYDDVTKFQWEPVSKDNSVPIGTLTARIHYPQPLDDANSWAWLHFEGPDSSIGRIDDGFEFRAHDVRSRMYVDYLSMTANDVTPYVMRMADTATKDATIAAEAQARADWDSRRTRDARLTIAGIAIGGALWLVCVVMMVLQCLRILRGIRYRGPIEYWRGAPAISPGAAARLYNIVVDYGNGEAATAPAMAATLMALVNKRIIAVFPGKVSLYNGEDGRPPLDLTSATPSMAMARLNALDEEHRSKAMKRCTFVLLPAAFDQRDPYTTRLCASERALLDILVEIGERTGSNVFDTKQMNKAVRKWKQARKRFQQFTQTCRGELQHVHAVKVSDRALHWWGAGAIASLLFVCVLLCFGVGEVVFTGIVACAALALTLFPLIRAPKYTLDPQGAKVAGQVEGLARYLLDFSHFQDRTMLDVTLWGEYLVYATAFGISKDVVAQFASAAAELRDAAWLDAHADMAPVLYWSMCTTTSGAAFTNDGGASVGGASFFDFGAQMGSNFSSMMSAASGGGSSSGSGFGGGGGGGGAGGGSFGGR</sequence>
<dbReference type="InterPro" id="IPR018702">
    <property type="entry name" value="DUF2207"/>
</dbReference>
<organism evidence="4 5">
    <name type="scientific">Bifidobacterium italicum</name>
    <dbReference type="NCBI Taxonomy" id="1960968"/>
    <lineage>
        <taxon>Bacteria</taxon>
        <taxon>Bacillati</taxon>
        <taxon>Actinomycetota</taxon>
        <taxon>Actinomycetes</taxon>
        <taxon>Bifidobacteriales</taxon>
        <taxon>Bifidobacteriaceae</taxon>
        <taxon>Bifidobacterium</taxon>
    </lineage>
</organism>
<feature type="domain" description="DUF2207" evidence="2">
    <location>
        <begin position="53"/>
        <end position="277"/>
    </location>
</feature>
<feature type="domain" description="Predicted membrane protein YciQ-like C-terminal" evidence="3">
    <location>
        <begin position="359"/>
        <end position="646"/>
    </location>
</feature>
<evidence type="ECO:0000259" key="2">
    <source>
        <dbReference type="Pfam" id="PF09972"/>
    </source>
</evidence>
<dbReference type="Pfam" id="PF20990">
    <property type="entry name" value="DUF2207_C"/>
    <property type="match status" value="1"/>
</dbReference>
<feature type="transmembrane region" description="Helical" evidence="1">
    <location>
        <begin position="325"/>
        <end position="347"/>
    </location>
</feature>
<feature type="transmembrane region" description="Helical" evidence="1">
    <location>
        <begin position="540"/>
        <end position="560"/>
    </location>
</feature>
<accession>A0A2A2ELM1</accession>
<evidence type="ECO:0000313" key="4">
    <source>
        <dbReference type="EMBL" id="PAU69806.1"/>
    </source>
</evidence>
<dbReference type="OrthoDB" id="3223373at2"/>
<keyword evidence="1" id="KW-0812">Transmembrane</keyword>
<protein>
    <recommendedName>
        <fullName evidence="6">DUF2207 domain-containing protein</fullName>
    </recommendedName>
</protein>
<keyword evidence="1" id="KW-0472">Membrane</keyword>
<feature type="transmembrane region" description="Helical" evidence="1">
    <location>
        <begin position="566"/>
        <end position="584"/>
    </location>
</feature>
<dbReference type="AlphaFoldDB" id="A0A2A2ELM1"/>
<evidence type="ECO:0000259" key="3">
    <source>
        <dbReference type="Pfam" id="PF20990"/>
    </source>
</evidence>
<reference evidence="4 5" key="1">
    <citation type="journal article" date="2017" name="ISME J.">
        <title>Unveiling bifidobacterial biogeography across the mammalian branch of the tree of life.</title>
        <authorList>
            <person name="Milani C."/>
            <person name="Mangifesta M."/>
            <person name="Mancabelli L."/>
            <person name="Lugli G.A."/>
            <person name="James K."/>
            <person name="Duranti S."/>
            <person name="Turroni F."/>
            <person name="Ferrario C."/>
            <person name="Ossiprandi M.C."/>
            <person name="van Sinderen D."/>
            <person name="Ventura M."/>
        </authorList>
    </citation>
    <scope>NUCLEOTIDE SEQUENCE [LARGE SCALE GENOMIC DNA]</scope>
    <source>
        <strain evidence="4 5">70</strain>
    </source>
</reference>
<dbReference type="RefSeq" id="WP_095612755.1">
    <property type="nucleotide sequence ID" value="NZ_MVOG01000005.1"/>
</dbReference>
<comment type="caution">
    <text evidence="4">The sequence shown here is derived from an EMBL/GenBank/DDBJ whole genome shotgun (WGS) entry which is preliminary data.</text>
</comment>
<evidence type="ECO:0000313" key="5">
    <source>
        <dbReference type="Proteomes" id="UP000217986"/>
    </source>
</evidence>